<dbReference type="eggNOG" id="COG0639">
    <property type="taxonomic scope" value="Bacteria"/>
</dbReference>
<evidence type="ECO:0000259" key="1">
    <source>
        <dbReference type="Pfam" id="PF00149"/>
    </source>
</evidence>
<dbReference type="PANTHER" id="PTHR42850">
    <property type="entry name" value="METALLOPHOSPHOESTERASE"/>
    <property type="match status" value="1"/>
</dbReference>
<protein>
    <submittedName>
        <fullName evidence="2">Putative serine/threonine protein phosphatase</fullName>
    </submittedName>
</protein>
<dbReference type="InterPro" id="IPR050126">
    <property type="entry name" value="Ap4A_hydrolase"/>
</dbReference>
<accession>Q3SN76</accession>
<evidence type="ECO:0000313" key="2">
    <source>
        <dbReference type="EMBL" id="ABA06265.1"/>
    </source>
</evidence>
<dbReference type="GO" id="GO:0005737">
    <property type="term" value="C:cytoplasm"/>
    <property type="evidence" value="ECO:0007669"/>
    <property type="project" value="TreeGrafter"/>
</dbReference>
<dbReference type="InterPro" id="IPR004843">
    <property type="entry name" value="Calcineurin-like_PHP"/>
</dbReference>
<dbReference type="Gene3D" id="3.60.21.10">
    <property type="match status" value="1"/>
</dbReference>
<dbReference type="PANTHER" id="PTHR42850:SF4">
    <property type="entry name" value="ZINC-DEPENDENT ENDOPOLYPHOSPHATASE"/>
    <property type="match status" value="1"/>
</dbReference>
<dbReference type="RefSeq" id="WP_011316183.1">
    <property type="nucleotide sequence ID" value="NC_007406.1"/>
</dbReference>
<feature type="domain" description="Calcineurin-like phosphoesterase" evidence="1">
    <location>
        <begin position="5"/>
        <end position="82"/>
    </location>
</feature>
<dbReference type="GO" id="GO:0016791">
    <property type="term" value="F:phosphatase activity"/>
    <property type="evidence" value="ECO:0007669"/>
    <property type="project" value="TreeGrafter"/>
</dbReference>
<dbReference type="STRING" id="323098.Nwi_3015"/>
<dbReference type="SUPFAM" id="SSF56300">
    <property type="entry name" value="Metallo-dependent phosphatases"/>
    <property type="match status" value="1"/>
</dbReference>
<dbReference type="GO" id="GO:0008803">
    <property type="term" value="F:bis(5'-nucleosyl)-tetraphosphatase (symmetrical) activity"/>
    <property type="evidence" value="ECO:0007669"/>
    <property type="project" value="TreeGrafter"/>
</dbReference>
<dbReference type="EMBL" id="CP000115">
    <property type="protein sequence ID" value="ABA06265.1"/>
    <property type="molecule type" value="Genomic_DNA"/>
</dbReference>
<gene>
    <name evidence="2" type="ordered locus">Nwi_3015</name>
</gene>
<dbReference type="HOGENOM" id="CLU_2082337_0_0_5"/>
<evidence type="ECO:0000313" key="3">
    <source>
        <dbReference type="Proteomes" id="UP000002531"/>
    </source>
</evidence>
<sequence length="117" mass="12601">MSLTYVIPDIHGRFDLLSEALHGIHAHAAGNGGTLVMLGDYVDKGPDSDKVIARLRRGMPAGWTFVPLKGNHDAMMISACRDPATMTRWLKRGGDAVVESYGGDPLGRIDIQDSQAV</sequence>
<dbReference type="KEGG" id="nwi:Nwi_3015"/>
<dbReference type="Proteomes" id="UP000002531">
    <property type="component" value="Chromosome"/>
</dbReference>
<keyword evidence="3" id="KW-1185">Reference proteome</keyword>
<dbReference type="AlphaFoldDB" id="Q3SN76"/>
<dbReference type="Pfam" id="PF00149">
    <property type="entry name" value="Metallophos"/>
    <property type="match status" value="1"/>
</dbReference>
<reference evidence="2 3" key="1">
    <citation type="journal article" date="2006" name="Appl. Environ. Microbiol.">
        <title>Genome sequence of the chemolithoautotrophic nitrite-oxidizing bacterium Nitrobacter winogradskyi Nb-255.</title>
        <authorList>
            <person name="Starkenburg S.R."/>
            <person name="Chain P.S."/>
            <person name="Sayavedra-Soto L.A."/>
            <person name="Hauser L."/>
            <person name="Land M.L."/>
            <person name="Larimer F.W."/>
            <person name="Malfatti S.A."/>
            <person name="Klotz M.G."/>
            <person name="Bottomley P.J."/>
            <person name="Arp D.J."/>
            <person name="Hickey W.J."/>
        </authorList>
    </citation>
    <scope>NUCLEOTIDE SEQUENCE [LARGE SCALE GENOMIC DNA]</scope>
    <source>
        <strain evidence="3">ATCC 25391 / DSM 10237 / CIP 104748 / NCIMB 11846 / Nb-255</strain>
    </source>
</reference>
<dbReference type="InterPro" id="IPR029052">
    <property type="entry name" value="Metallo-depent_PP-like"/>
</dbReference>
<organism evidence="2 3">
    <name type="scientific">Nitrobacter winogradskyi (strain ATCC 25391 / DSM 10237 / CIP 104748 / NCIMB 11846 / Nb-255)</name>
    <dbReference type="NCBI Taxonomy" id="323098"/>
    <lineage>
        <taxon>Bacteria</taxon>
        <taxon>Pseudomonadati</taxon>
        <taxon>Pseudomonadota</taxon>
        <taxon>Alphaproteobacteria</taxon>
        <taxon>Hyphomicrobiales</taxon>
        <taxon>Nitrobacteraceae</taxon>
        <taxon>Nitrobacter</taxon>
    </lineage>
</organism>
<dbReference type="GO" id="GO:0110154">
    <property type="term" value="P:RNA decapping"/>
    <property type="evidence" value="ECO:0007669"/>
    <property type="project" value="TreeGrafter"/>
</dbReference>
<proteinExistence type="predicted"/>
<name>Q3SN76_NITWN</name>